<gene>
    <name evidence="24" type="ORF">TAV2_LOCUS5662</name>
</gene>
<dbReference type="GO" id="GO:0006747">
    <property type="term" value="P:FAD biosynthetic process"/>
    <property type="evidence" value="ECO:0007669"/>
    <property type="project" value="UniProtKB-ARBA"/>
</dbReference>
<keyword evidence="12" id="KW-0808">Transferase</keyword>
<evidence type="ECO:0000313" key="24">
    <source>
        <dbReference type="EMBL" id="CAH2044166.1"/>
    </source>
</evidence>
<evidence type="ECO:0000256" key="17">
    <source>
        <dbReference type="ARBA" id="ARBA00022827"/>
    </source>
</evidence>
<evidence type="ECO:0000256" key="21">
    <source>
        <dbReference type="ARBA" id="ARBA00023136"/>
    </source>
</evidence>
<dbReference type="GO" id="GO:0005789">
    <property type="term" value="C:endoplasmic reticulum membrane"/>
    <property type="evidence" value="ECO:0007669"/>
    <property type="project" value="UniProtKB-SubCell"/>
</dbReference>
<evidence type="ECO:0000256" key="15">
    <source>
        <dbReference type="ARBA" id="ARBA00022695"/>
    </source>
</evidence>
<dbReference type="Proteomes" id="UP000836841">
    <property type="component" value="Chromosome 2"/>
</dbReference>
<evidence type="ECO:0000313" key="25">
    <source>
        <dbReference type="Proteomes" id="UP000836841"/>
    </source>
</evidence>
<evidence type="ECO:0000256" key="4">
    <source>
        <dbReference type="ARBA" id="ARBA00004229"/>
    </source>
</evidence>
<evidence type="ECO:0000256" key="7">
    <source>
        <dbReference type="ARBA" id="ARBA00022528"/>
    </source>
</evidence>
<evidence type="ECO:0000256" key="13">
    <source>
        <dbReference type="ARBA" id="ARBA00022691"/>
    </source>
</evidence>
<evidence type="ECO:0000256" key="22">
    <source>
        <dbReference type="RuleBase" id="RU362022"/>
    </source>
</evidence>
<dbReference type="Gene3D" id="1.20.120.1630">
    <property type="match status" value="1"/>
</dbReference>
<keyword evidence="8 22" id="KW-0489">Methyltransferase</keyword>
<dbReference type="SUPFAM" id="SSF52374">
    <property type="entry name" value="Nucleotidylyl transferase"/>
    <property type="match status" value="1"/>
</dbReference>
<dbReference type="Gene3D" id="3.40.50.620">
    <property type="entry name" value="HUPs"/>
    <property type="match status" value="1"/>
</dbReference>
<keyword evidence="18" id="KW-0067">ATP-binding</keyword>
<evidence type="ECO:0000256" key="2">
    <source>
        <dbReference type="ARBA" id="ARBA00003316"/>
    </source>
</evidence>
<keyword evidence="9" id="KW-0285">Flavoprotein</keyword>
<evidence type="ECO:0000259" key="23">
    <source>
        <dbReference type="Pfam" id="PF06574"/>
    </source>
</evidence>
<dbReference type="PROSITE" id="PS51564">
    <property type="entry name" value="SAM_ICMT"/>
    <property type="match status" value="1"/>
</dbReference>
<dbReference type="GO" id="GO:0009507">
    <property type="term" value="C:chloroplast"/>
    <property type="evidence" value="ECO:0007669"/>
    <property type="project" value="UniProtKB-SubCell"/>
</dbReference>
<comment type="function">
    <text evidence="2">Catalyzes the adenylation of flavin mononucleotide (FMN) to form flavin adenine dinucleotide (FAD) coenzyme.</text>
</comment>
<dbReference type="EC" id="2.1.1.100" evidence="22"/>
<proteinExistence type="inferred from homology"/>
<keyword evidence="10" id="KW-0934">Plastid</keyword>
<dbReference type="FunFam" id="3.40.50.620:FF:000307">
    <property type="entry name" value="FAD synthetase 1, chloroplastic"/>
    <property type="match status" value="1"/>
</dbReference>
<keyword evidence="13 22" id="KW-0949">S-adenosyl-L-methionine</keyword>
<evidence type="ECO:0000256" key="3">
    <source>
        <dbReference type="ARBA" id="ARBA00004141"/>
    </source>
</evidence>
<comment type="similarity">
    <text evidence="6 22">Belongs to the class VI-like SAM-binding methyltransferase superfamily. Isoprenylcysteine carboxyl methyltransferase family.</text>
</comment>
<dbReference type="GO" id="GO:0005524">
    <property type="term" value="F:ATP binding"/>
    <property type="evidence" value="ECO:0007669"/>
    <property type="project" value="UniProtKB-KW"/>
</dbReference>
<evidence type="ECO:0000256" key="1">
    <source>
        <dbReference type="ARBA" id="ARBA00001946"/>
    </source>
</evidence>
<comment type="caution">
    <text evidence="22">Lacks conserved residue(s) required for the propagation of feature annotation.</text>
</comment>
<dbReference type="Pfam" id="PF04140">
    <property type="entry name" value="ICMT"/>
    <property type="match status" value="1"/>
</dbReference>
<evidence type="ECO:0000256" key="19">
    <source>
        <dbReference type="ARBA" id="ARBA00022946"/>
    </source>
</evidence>
<sequence>MQMTEIFSDTGFRQLSQMLLSVIFFHTSEYVLAIAIHGASNVTLGSLLISKHYALAMLVALLEYLTEIILFPELKQHMWVSNSGLIMIIVGEIVRKTAIITAGRSFTHLVKINHEEHHRLVTHGVYRVMRHPSYCGFLIWSVGTQVMLCNPVSTVVFTVVVWRFFAQRIPYEEYFLEQFFGAEYVEYAERVASVITNTMWIQKIKNLRDPLSDVEGFDVDMKITTGFDCLSDTCHRLETMLCGGCRASVHLWDHRHHPTPWLGIFGGKVFQKSSFVLRPPSAKLQQRMKSSSRSHCKTPGQISVPYGVSVSPEIEIWMLDVKFPDNCIADNCVLGFQDETRDRFVMFLLKVGVFTKVSVCFFFRSQGEDDPELPVEGLSPVAGGIVALGKFDALHIGHRELAIQAARVGTPYLLSFVGMAQVLGWKPRAPIVAKCDRRRVLSSWESCCGNIAPVEFEIEFASVRHLNPQQFVEKLSRELRVCGVVAGENYRFGYRASGDASELVRLCEEYGISAYIINSVMDQNQVCGTAVTEEDSKSKERGQVSSTRVRHALAAGDVRYVTELLGRPHRVVSKVRTQDITGKRGMISLQTSSLLNLPPGNGVYKACSLIVGDEHPVSCKVVVDSWNLHIETEEVRFRNSDGSKEFLLLGVEFG</sequence>
<keyword evidence="19" id="KW-0809">Transit peptide</keyword>
<reference evidence="24 25" key="1">
    <citation type="submission" date="2022-03" db="EMBL/GenBank/DDBJ databases">
        <authorList>
            <person name="Nunn A."/>
            <person name="Chopra R."/>
            <person name="Nunn A."/>
            <person name="Contreras Garrido A."/>
        </authorList>
    </citation>
    <scope>NUCLEOTIDE SEQUENCE [LARGE SCALE GENOMIC DNA]</scope>
</reference>
<evidence type="ECO:0000256" key="9">
    <source>
        <dbReference type="ARBA" id="ARBA00022630"/>
    </source>
</evidence>
<keyword evidence="16" id="KW-0547">Nucleotide-binding</keyword>
<keyword evidence="22" id="KW-0256">Endoplasmic reticulum</keyword>
<keyword evidence="15" id="KW-0548">Nucleotidyltransferase</keyword>
<dbReference type="InterPro" id="IPR025770">
    <property type="entry name" value="PPMT_MeTrfase"/>
</dbReference>
<evidence type="ECO:0000256" key="5">
    <source>
        <dbReference type="ARBA" id="ARBA00004726"/>
    </source>
</evidence>
<keyword evidence="17" id="KW-0274">FAD</keyword>
<evidence type="ECO:0000256" key="11">
    <source>
        <dbReference type="ARBA" id="ARBA00022643"/>
    </source>
</evidence>
<feature type="domain" description="FAD synthetase" evidence="23">
    <location>
        <begin position="384"/>
        <end position="525"/>
    </location>
</feature>
<dbReference type="GO" id="GO:0032259">
    <property type="term" value="P:methylation"/>
    <property type="evidence" value="ECO:0007669"/>
    <property type="project" value="UniProtKB-KW"/>
</dbReference>
<dbReference type="InterPro" id="IPR014729">
    <property type="entry name" value="Rossmann-like_a/b/a_fold"/>
</dbReference>
<comment type="catalytic activity">
    <reaction evidence="22">
        <text>[protein]-C-terminal S-[(2E,6E)-farnesyl]-L-cysteine + S-adenosyl-L-methionine = [protein]-C-terminal S-[(2E,6E)-farnesyl]-L-cysteine methyl ester + S-adenosyl-L-homocysteine</text>
        <dbReference type="Rhea" id="RHEA:21672"/>
        <dbReference type="Rhea" id="RHEA-COMP:12125"/>
        <dbReference type="Rhea" id="RHEA-COMP:12126"/>
        <dbReference type="ChEBI" id="CHEBI:57856"/>
        <dbReference type="ChEBI" id="CHEBI:59789"/>
        <dbReference type="ChEBI" id="CHEBI:90510"/>
        <dbReference type="ChEBI" id="CHEBI:90511"/>
        <dbReference type="EC" id="2.1.1.100"/>
    </reaction>
</comment>
<dbReference type="InterPro" id="IPR015864">
    <property type="entry name" value="FAD_synthase"/>
</dbReference>
<accession>A0AAU9RJA4</accession>
<dbReference type="GO" id="GO:0004671">
    <property type="term" value="F:protein C-terminal S-isoprenylcysteine carboxyl O-methyltransferase activity"/>
    <property type="evidence" value="ECO:0007669"/>
    <property type="project" value="UniProtKB-EC"/>
</dbReference>
<evidence type="ECO:0000256" key="16">
    <source>
        <dbReference type="ARBA" id="ARBA00022741"/>
    </source>
</evidence>
<feature type="transmembrane region" description="Helical" evidence="22">
    <location>
        <begin position="52"/>
        <end position="71"/>
    </location>
</feature>
<evidence type="ECO:0000256" key="20">
    <source>
        <dbReference type="ARBA" id="ARBA00022989"/>
    </source>
</evidence>
<feature type="transmembrane region" description="Helical" evidence="22">
    <location>
        <begin position="137"/>
        <end position="165"/>
    </location>
</feature>
<evidence type="ECO:0000256" key="6">
    <source>
        <dbReference type="ARBA" id="ARBA00009140"/>
    </source>
</evidence>
<evidence type="ECO:0000256" key="18">
    <source>
        <dbReference type="ARBA" id="ARBA00022840"/>
    </source>
</evidence>
<keyword evidence="25" id="KW-1185">Reference proteome</keyword>
<protein>
    <recommendedName>
        <fullName evidence="22">Protein-S-isoprenylcysteine O-methyltransferase</fullName>
        <ecNumber evidence="22">2.1.1.100</ecNumber>
    </recommendedName>
</protein>
<dbReference type="AlphaFoldDB" id="A0AAU9RJA4"/>
<evidence type="ECO:0000256" key="10">
    <source>
        <dbReference type="ARBA" id="ARBA00022640"/>
    </source>
</evidence>
<feature type="transmembrane region" description="Helical" evidence="22">
    <location>
        <begin position="20"/>
        <end position="40"/>
    </location>
</feature>
<keyword evidence="7" id="KW-0150">Chloroplast</keyword>
<dbReference type="GO" id="GO:0003919">
    <property type="term" value="F:FMN adenylyltransferase activity"/>
    <property type="evidence" value="ECO:0007669"/>
    <property type="project" value="InterPro"/>
</dbReference>
<dbReference type="GO" id="GO:0009231">
    <property type="term" value="P:riboflavin biosynthetic process"/>
    <property type="evidence" value="ECO:0007669"/>
    <property type="project" value="InterPro"/>
</dbReference>
<keyword evidence="11" id="KW-0288">FMN</keyword>
<keyword evidence="14 22" id="KW-0812">Transmembrane</keyword>
<comment type="cofactor">
    <cofactor evidence="1">
        <name>Mg(2+)</name>
        <dbReference type="ChEBI" id="CHEBI:18420"/>
    </cofactor>
</comment>
<dbReference type="Pfam" id="PF06574">
    <property type="entry name" value="FAD_syn"/>
    <property type="match status" value="1"/>
</dbReference>
<dbReference type="EMBL" id="OU466858">
    <property type="protein sequence ID" value="CAH2044166.1"/>
    <property type="molecule type" value="Genomic_DNA"/>
</dbReference>
<evidence type="ECO:0000256" key="14">
    <source>
        <dbReference type="ARBA" id="ARBA00022692"/>
    </source>
</evidence>
<keyword evidence="21 22" id="KW-0472">Membrane</keyword>
<comment type="cofactor">
    <cofactor evidence="22">
        <name>Zn(2+)</name>
        <dbReference type="ChEBI" id="CHEBI:29105"/>
    </cofactor>
    <text evidence="22">Divalent metal cations. Probably Zn(2+).</text>
</comment>
<comment type="pathway">
    <text evidence="5">Cofactor biosynthesis; FAD biosynthesis; FAD from FMN: step 1/1.</text>
</comment>
<dbReference type="InterPro" id="IPR007269">
    <property type="entry name" value="ICMT_MeTrfase"/>
</dbReference>
<comment type="subcellular location">
    <subcellularLocation>
        <location evidence="22">Endoplasmic reticulum membrane</location>
        <topology evidence="22">Multi-pass membrane protein</topology>
    </subcellularLocation>
    <subcellularLocation>
        <location evidence="3">Membrane</location>
        <topology evidence="3">Multi-pass membrane protein</topology>
    </subcellularLocation>
    <subcellularLocation>
        <location evidence="4">Plastid</location>
        <location evidence="4">Chloroplast</location>
    </subcellularLocation>
</comment>
<name>A0AAU9RJA4_THLAR</name>
<evidence type="ECO:0000256" key="12">
    <source>
        <dbReference type="ARBA" id="ARBA00022679"/>
    </source>
</evidence>
<dbReference type="PANTHER" id="PTHR12714:SF9">
    <property type="entry name" value="PROTEIN-S-ISOPRENYLCYSTEINE O-METHYLTRANSFERASE"/>
    <property type="match status" value="1"/>
</dbReference>
<organism evidence="24 25">
    <name type="scientific">Thlaspi arvense</name>
    <name type="common">Field penny-cress</name>
    <dbReference type="NCBI Taxonomy" id="13288"/>
    <lineage>
        <taxon>Eukaryota</taxon>
        <taxon>Viridiplantae</taxon>
        <taxon>Streptophyta</taxon>
        <taxon>Embryophyta</taxon>
        <taxon>Tracheophyta</taxon>
        <taxon>Spermatophyta</taxon>
        <taxon>Magnoliopsida</taxon>
        <taxon>eudicotyledons</taxon>
        <taxon>Gunneridae</taxon>
        <taxon>Pentapetalae</taxon>
        <taxon>rosids</taxon>
        <taxon>malvids</taxon>
        <taxon>Brassicales</taxon>
        <taxon>Brassicaceae</taxon>
        <taxon>Thlaspideae</taxon>
        <taxon>Thlaspi</taxon>
    </lineage>
</organism>
<evidence type="ECO:0000256" key="8">
    <source>
        <dbReference type="ARBA" id="ARBA00022603"/>
    </source>
</evidence>
<dbReference type="CDD" id="cd02064">
    <property type="entry name" value="FAD_synthetase_N"/>
    <property type="match status" value="1"/>
</dbReference>
<keyword evidence="20 22" id="KW-1133">Transmembrane helix</keyword>
<dbReference type="PANTHER" id="PTHR12714">
    <property type="entry name" value="PROTEIN-S ISOPRENYLCYSTEINE O-METHYLTRANSFERASE"/>
    <property type="match status" value="1"/>
</dbReference>